<evidence type="ECO:0000313" key="5">
    <source>
        <dbReference type="EMBL" id="MBB2148874.1"/>
    </source>
</evidence>
<proteinExistence type="predicted"/>
<dbReference type="Proteomes" id="UP000636110">
    <property type="component" value="Unassembled WGS sequence"/>
</dbReference>
<evidence type="ECO:0000259" key="4">
    <source>
        <dbReference type="Pfam" id="PF05426"/>
    </source>
</evidence>
<feature type="domain" description="Alginate lyase" evidence="4">
    <location>
        <begin position="72"/>
        <end position="346"/>
    </location>
</feature>
<feature type="chain" id="PRO_5046382766" evidence="3">
    <location>
        <begin position="23"/>
        <end position="407"/>
    </location>
</feature>
<evidence type="ECO:0000313" key="6">
    <source>
        <dbReference type="Proteomes" id="UP000636110"/>
    </source>
</evidence>
<name>A0ABR6EVN9_9SPHI</name>
<gene>
    <name evidence="5" type="ORF">GM920_08110</name>
</gene>
<keyword evidence="6" id="KW-1185">Reference proteome</keyword>
<keyword evidence="1 3" id="KW-0732">Signal</keyword>
<sequence>MKKLILTACTAAFLLAGTPRFASGNLLIEVVKQDVAEVKQGADEIKKQAELTLRKHVMAQAKWAMQQKPITVTAENSSRSAGGLHDFFSEGDYWWPDPKNPEGPYVQKDGMTNPENFVAHRLAMIRFSQIIGALASAYRLTGEEKYAKQSMVHLKAWFINEGTLMNPHLKFAQAIKGRFTGRGIGIIDTIQLMEVAQGVIVMKEVLNKEVLNGVRNWFSEYLNWLMTHPYGKDELKAENNHGTCFTMQVASFAKLTGNQELLRFCSERYKTVLLPNQMAADGSFPRELSRTKPYGYSVFNLDAMTTLCQILSSPKDNLWTFETPDGKSIRKGVAYFYPFVKDKSKWPLKPDVMHWDNWPVAQPFLIFAADAFQEQEWLKTWQKLDHDPQVDEVIRNLPIRNPLIWLN</sequence>
<dbReference type="InterPro" id="IPR008929">
    <property type="entry name" value="Chondroitin_lyas"/>
</dbReference>
<evidence type="ECO:0000256" key="3">
    <source>
        <dbReference type="SAM" id="SignalP"/>
    </source>
</evidence>
<dbReference type="InterPro" id="IPR008397">
    <property type="entry name" value="Alginate_lyase_dom"/>
</dbReference>
<dbReference type="SUPFAM" id="SSF48230">
    <property type="entry name" value="Chondroitin AC/alginate lyase"/>
    <property type="match status" value="1"/>
</dbReference>
<dbReference type="RefSeq" id="WP_182955562.1">
    <property type="nucleotide sequence ID" value="NZ_WNXC01000002.1"/>
</dbReference>
<feature type="signal peptide" evidence="3">
    <location>
        <begin position="1"/>
        <end position="22"/>
    </location>
</feature>
<keyword evidence="2 5" id="KW-0456">Lyase</keyword>
<reference evidence="5 6" key="1">
    <citation type="submission" date="2019-11" db="EMBL/GenBank/DDBJ databases">
        <title>Description of Pedobacter sp. LMG 31462T.</title>
        <authorList>
            <person name="Carlier A."/>
            <person name="Qi S."/>
            <person name="Vandamme P."/>
        </authorList>
    </citation>
    <scope>NUCLEOTIDE SEQUENCE [LARGE SCALE GENOMIC DNA]</scope>
    <source>
        <strain evidence="5 6">LMG 31462</strain>
    </source>
</reference>
<dbReference type="Pfam" id="PF05426">
    <property type="entry name" value="Alginate_lyase"/>
    <property type="match status" value="1"/>
</dbReference>
<organism evidence="5 6">
    <name type="scientific">Pedobacter gandavensis</name>
    <dbReference type="NCBI Taxonomy" id="2679963"/>
    <lineage>
        <taxon>Bacteria</taxon>
        <taxon>Pseudomonadati</taxon>
        <taxon>Bacteroidota</taxon>
        <taxon>Sphingobacteriia</taxon>
        <taxon>Sphingobacteriales</taxon>
        <taxon>Sphingobacteriaceae</taxon>
        <taxon>Pedobacter</taxon>
    </lineage>
</organism>
<evidence type="ECO:0000256" key="1">
    <source>
        <dbReference type="ARBA" id="ARBA00022729"/>
    </source>
</evidence>
<dbReference type="Gene3D" id="1.50.10.100">
    <property type="entry name" value="Chondroitin AC/alginate lyase"/>
    <property type="match status" value="1"/>
</dbReference>
<dbReference type="GO" id="GO:0016829">
    <property type="term" value="F:lyase activity"/>
    <property type="evidence" value="ECO:0007669"/>
    <property type="project" value="UniProtKB-KW"/>
</dbReference>
<comment type="caution">
    <text evidence="5">The sequence shown here is derived from an EMBL/GenBank/DDBJ whole genome shotgun (WGS) entry which is preliminary data.</text>
</comment>
<protein>
    <submittedName>
        <fullName evidence="5">Alginate lyase</fullName>
    </submittedName>
</protein>
<evidence type="ECO:0000256" key="2">
    <source>
        <dbReference type="ARBA" id="ARBA00023239"/>
    </source>
</evidence>
<accession>A0ABR6EVN9</accession>
<dbReference type="EMBL" id="WNXC01000002">
    <property type="protein sequence ID" value="MBB2148874.1"/>
    <property type="molecule type" value="Genomic_DNA"/>
</dbReference>